<keyword evidence="1" id="KW-0548">Nucleotidyltransferase</keyword>
<dbReference type="GO" id="GO:0003964">
    <property type="term" value="F:RNA-directed DNA polymerase activity"/>
    <property type="evidence" value="ECO:0007669"/>
    <property type="project" value="UniProtKB-KW"/>
</dbReference>
<protein>
    <submittedName>
        <fullName evidence="1">Putative non-LTR retroelement reverse transcriptase</fullName>
    </submittedName>
</protein>
<evidence type="ECO:0000313" key="1">
    <source>
        <dbReference type="EMBL" id="MCI29963.1"/>
    </source>
</evidence>
<feature type="non-terminal residue" evidence="1">
    <location>
        <position position="114"/>
    </location>
</feature>
<name>A0A392R045_9FABA</name>
<proteinExistence type="predicted"/>
<dbReference type="EMBL" id="LXQA010176093">
    <property type="protein sequence ID" value="MCI29963.1"/>
    <property type="molecule type" value="Genomic_DNA"/>
</dbReference>
<keyword evidence="1" id="KW-0808">Transferase</keyword>
<organism evidence="1 2">
    <name type="scientific">Trifolium medium</name>
    <dbReference type="NCBI Taxonomy" id="97028"/>
    <lineage>
        <taxon>Eukaryota</taxon>
        <taxon>Viridiplantae</taxon>
        <taxon>Streptophyta</taxon>
        <taxon>Embryophyta</taxon>
        <taxon>Tracheophyta</taxon>
        <taxon>Spermatophyta</taxon>
        <taxon>Magnoliopsida</taxon>
        <taxon>eudicotyledons</taxon>
        <taxon>Gunneridae</taxon>
        <taxon>Pentapetalae</taxon>
        <taxon>rosids</taxon>
        <taxon>fabids</taxon>
        <taxon>Fabales</taxon>
        <taxon>Fabaceae</taxon>
        <taxon>Papilionoideae</taxon>
        <taxon>50 kb inversion clade</taxon>
        <taxon>NPAAA clade</taxon>
        <taxon>Hologalegina</taxon>
        <taxon>IRL clade</taxon>
        <taxon>Trifolieae</taxon>
        <taxon>Trifolium</taxon>
    </lineage>
</organism>
<dbReference type="AlphaFoldDB" id="A0A392R045"/>
<comment type="caution">
    <text evidence="1">The sequence shown here is derived from an EMBL/GenBank/DDBJ whole genome shotgun (WGS) entry which is preliminary data.</text>
</comment>
<dbReference type="PANTHER" id="PTHR46890">
    <property type="entry name" value="NON-LTR RETROLELEMENT REVERSE TRANSCRIPTASE-LIKE PROTEIN-RELATED"/>
    <property type="match status" value="1"/>
</dbReference>
<dbReference type="InterPro" id="IPR052343">
    <property type="entry name" value="Retrotransposon-Effector_Assoc"/>
</dbReference>
<keyword evidence="2" id="KW-1185">Reference proteome</keyword>
<keyword evidence="1" id="KW-0695">RNA-directed DNA polymerase</keyword>
<evidence type="ECO:0000313" key="2">
    <source>
        <dbReference type="Proteomes" id="UP000265520"/>
    </source>
</evidence>
<reference evidence="1 2" key="1">
    <citation type="journal article" date="2018" name="Front. Plant Sci.">
        <title>Red Clover (Trifolium pratense) and Zigzag Clover (T. medium) - A Picture of Genomic Similarities and Differences.</title>
        <authorList>
            <person name="Dluhosova J."/>
            <person name="Istvanek J."/>
            <person name="Nedelnik J."/>
            <person name="Repkova J."/>
        </authorList>
    </citation>
    <scope>NUCLEOTIDE SEQUENCE [LARGE SCALE GENOMIC DNA]</scope>
    <source>
        <strain evidence="2">cv. 10/8</strain>
        <tissue evidence="1">Leaf</tissue>
    </source>
</reference>
<dbReference type="PANTHER" id="PTHR46890:SF1">
    <property type="entry name" value="REVERSE TRANSCRIPTASE DOMAIN-CONTAINING PROTEIN"/>
    <property type="match status" value="1"/>
</dbReference>
<accession>A0A392R045</accession>
<sequence>MQDHLNQEFQAEEVWQAIKDMKAMAAPGPDGLPASFYHTYWDIIGTDITMEVLKVLNTEGNPEPYNNTHICLIPKTTNPSSPNEFRPISLCNITLKIITKCHTPIFDLRSHLIF</sequence>
<dbReference type="Proteomes" id="UP000265520">
    <property type="component" value="Unassembled WGS sequence"/>
</dbReference>